<dbReference type="Pfam" id="PF13561">
    <property type="entry name" value="adh_short_C2"/>
    <property type="match status" value="1"/>
</dbReference>
<evidence type="ECO:0000313" key="5">
    <source>
        <dbReference type="EMBL" id="GGB99801.1"/>
    </source>
</evidence>
<dbReference type="InterPro" id="IPR036291">
    <property type="entry name" value="NAD(P)-bd_dom_sf"/>
</dbReference>
<comment type="caution">
    <text evidence="6">The sequence shown here is derived from an EMBL/GenBank/DDBJ whole genome shotgun (WGS) entry which is preliminary data.</text>
</comment>
<dbReference type="PRINTS" id="PR00081">
    <property type="entry name" value="GDHRDH"/>
</dbReference>
<accession>A0A6I3T1P8</accession>
<dbReference type="PANTHER" id="PTHR42879:SF2">
    <property type="entry name" value="3-OXOACYL-[ACYL-CARRIER-PROTEIN] REDUCTASE FABG"/>
    <property type="match status" value="1"/>
</dbReference>
<organism evidence="6 7">
    <name type="scientific">Pseudoduganella buxea</name>
    <dbReference type="NCBI Taxonomy" id="1949069"/>
    <lineage>
        <taxon>Bacteria</taxon>
        <taxon>Pseudomonadati</taxon>
        <taxon>Pseudomonadota</taxon>
        <taxon>Betaproteobacteria</taxon>
        <taxon>Burkholderiales</taxon>
        <taxon>Oxalobacteraceae</taxon>
        <taxon>Telluria group</taxon>
        <taxon>Pseudoduganella</taxon>
    </lineage>
</organism>
<sequence length="271" mass="28194">MSKTDSNAANDKSATSNTNNTSDTSLSGGTRTGRAAIVTGGTRGLGAAITLALRDAGHNVAAVYHSNDAAAAAFEDRHRVPVFKWDVGDFAACAEGIARVERRIGPVDILVNNAGITRDGALHKMTPEQWWEVIQTNLGSMFNMTRGVIEGMRTRGHGRIVNISSINGRKGQAGQTNYAAAKAGILGFTKALALENARKGITVNAVAPGYCDTEMVAAVAPDVLQAIVAGIPVGRLGTPDEVARTVAFLADDRAGFITGATIDVNGGQYLS</sequence>
<dbReference type="Proteomes" id="UP000622638">
    <property type="component" value="Unassembled WGS sequence"/>
</dbReference>
<dbReference type="InterPro" id="IPR050259">
    <property type="entry name" value="SDR"/>
</dbReference>
<dbReference type="GO" id="GO:0018454">
    <property type="term" value="F:acetoacetyl-CoA reductase activity"/>
    <property type="evidence" value="ECO:0007669"/>
    <property type="project" value="UniProtKB-EC"/>
</dbReference>
<dbReference type="InterPro" id="IPR020904">
    <property type="entry name" value="Sc_DH/Rdtase_CS"/>
</dbReference>
<dbReference type="CDD" id="cd05333">
    <property type="entry name" value="BKR_SDR_c"/>
    <property type="match status" value="1"/>
</dbReference>
<dbReference type="Proteomes" id="UP000430634">
    <property type="component" value="Unassembled WGS sequence"/>
</dbReference>
<dbReference type="GO" id="GO:0042619">
    <property type="term" value="P:poly-hydroxybutyrate biosynthetic process"/>
    <property type="evidence" value="ECO:0007669"/>
    <property type="project" value="InterPro"/>
</dbReference>
<evidence type="ECO:0000313" key="8">
    <source>
        <dbReference type="Proteomes" id="UP000622638"/>
    </source>
</evidence>
<proteinExistence type="inferred from homology"/>
<dbReference type="EMBL" id="BMKG01000008">
    <property type="protein sequence ID" value="GGB99801.1"/>
    <property type="molecule type" value="Genomic_DNA"/>
</dbReference>
<dbReference type="RefSeq" id="WP_155472804.1">
    <property type="nucleotide sequence ID" value="NZ_BMKG01000008.1"/>
</dbReference>
<dbReference type="Gene3D" id="3.40.50.720">
    <property type="entry name" value="NAD(P)-binding Rossmann-like Domain"/>
    <property type="match status" value="1"/>
</dbReference>
<evidence type="ECO:0000313" key="6">
    <source>
        <dbReference type="EMBL" id="MTV55540.1"/>
    </source>
</evidence>
<dbReference type="GO" id="GO:0005737">
    <property type="term" value="C:cytoplasm"/>
    <property type="evidence" value="ECO:0007669"/>
    <property type="project" value="InterPro"/>
</dbReference>
<dbReference type="InterPro" id="IPR002347">
    <property type="entry name" value="SDR_fam"/>
</dbReference>
<dbReference type="FunFam" id="3.40.50.720:FF:000173">
    <property type="entry name" value="3-oxoacyl-[acyl-carrier protein] reductase"/>
    <property type="match status" value="1"/>
</dbReference>
<dbReference type="EMBL" id="WNKZ01000089">
    <property type="protein sequence ID" value="MTV55540.1"/>
    <property type="molecule type" value="Genomic_DNA"/>
</dbReference>
<gene>
    <name evidence="6" type="primary">phbB</name>
    <name evidence="5" type="ORF">GCM10011572_22190</name>
    <name evidence="6" type="ORF">GM672_22705</name>
</gene>
<dbReference type="PROSITE" id="PS00061">
    <property type="entry name" value="ADH_SHORT"/>
    <property type="match status" value="1"/>
</dbReference>
<feature type="domain" description="Ketoreductase" evidence="4">
    <location>
        <begin position="34"/>
        <end position="209"/>
    </location>
</feature>
<evidence type="ECO:0000256" key="2">
    <source>
        <dbReference type="ARBA" id="ARBA00023002"/>
    </source>
</evidence>
<dbReference type="NCBIfam" id="NF009466">
    <property type="entry name" value="PRK12826.1-2"/>
    <property type="match status" value="1"/>
</dbReference>
<name>A0A6I3T1P8_9BURK</name>
<reference evidence="5" key="4">
    <citation type="submission" date="2024-05" db="EMBL/GenBank/DDBJ databases">
        <authorList>
            <person name="Sun Q."/>
            <person name="Zhou Y."/>
        </authorList>
    </citation>
    <scope>NUCLEOTIDE SEQUENCE</scope>
    <source>
        <strain evidence="5">CGMCC 1.15931</strain>
    </source>
</reference>
<feature type="compositionally biased region" description="Low complexity" evidence="3">
    <location>
        <begin position="1"/>
        <end position="25"/>
    </location>
</feature>
<evidence type="ECO:0000259" key="4">
    <source>
        <dbReference type="SMART" id="SM00822"/>
    </source>
</evidence>
<evidence type="ECO:0000256" key="3">
    <source>
        <dbReference type="SAM" id="MobiDB-lite"/>
    </source>
</evidence>
<dbReference type="PANTHER" id="PTHR42879">
    <property type="entry name" value="3-OXOACYL-(ACYL-CARRIER-PROTEIN) REDUCTASE"/>
    <property type="match status" value="1"/>
</dbReference>
<dbReference type="AlphaFoldDB" id="A0A6I3T1P8"/>
<keyword evidence="2 6" id="KW-0560">Oxidoreductase</keyword>
<dbReference type="InterPro" id="IPR057326">
    <property type="entry name" value="KR_dom"/>
</dbReference>
<comment type="similarity">
    <text evidence="1">Belongs to the short-chain dehydrogenases/reductases (SDR) family.</text>
</comment>
<dbReference type="SUPFAM" id="SSF51735">
    <property type="entry name" value="NAD(P)-binding Rossmann-fold domains"/>
    <property type="match status" value="1"/>
</dbReference>
<protein>
    <submittedName>
        <fullName evidence="6">Acetoacetyl-CoA reductase</fullName>
        <ecNumber evidence="6">1.1.1.36</ecNumber>
    </submittedName>
    <submittedName>
        <fullName evidence="5">Beta-ketoacyl-ACP reductase</fullName>
    </submittedName>
</protein>
<dbReference type="InterPro" id="IPR011283">
    <property type="entry name" value="Acetoacetyl-CoA_reductase"/>
</dbReference>
<reference evidence="8" key="2">
    <citation type="journal article" date="2019" name="Int. J. Syst. Evol. Microbiol.">
        <title>The Global Catalogue of Microorganisms (GCM) 10K type strain sequencing project: providing services to taxonomists for standard genome sequencing and annotation.</title>
        <authorList>
            <consortium name="The Broad Institute Genomics Platform"/>
            <consortium name="The Broad Institute Genome Sequencing Center for Infectious Disease"/>
            <person name="Wu L."/>
            <person name="Ma J."/>
        </authorList>
    </citation>
    <scope>NUCLEOTIDE SEQUENCE [LARGE SCALE GENOMIC DNA]</scope>
    <source>
        <strain evidence="8">CGMCC 1.15931</strain>
    </source>
</reference>
<dbReference type="PRINTS" id="PR00080">
    <property type="entry name" value="SDRFAMILY"/>
</dbReference>
<dbReference type="NCBIfam" id="NF009464">
    <property type="entry name" value="PRK12824.1"/>
    <property type="match status" value="1"/>
</dbReference>
<dbReference type="NCBIfam" id="TIGR01829">
    <property type="entry name" value="AcAcCoA_reduct"/>
    <property type="match status" value="1"/>
</dbReference>
<evidence type="ECO:0000256" key="1">
    <source>
        <dbReference type="ARBA" id="ARBA00006484"/>
    </source>
</evidence>
<reference evidence="5" key="1">
    <citation type="journal article" date="2014" name="Int. J. Syst. Evol. Microbiol.">
        <title>Complete genome of a new Firmicutes species belonging to the dominant human colonic microbiota ('Ruminococcus bicirculans') reveals two chromosomes and a selective capacity to utilize plant glucans.</title>
        <authorList>
            <consortium name="NISC Comparative Sequencing Program"/>
            <person name="Wegmann U."/>
            <person name="Louis P."/>
            <person name="Goesmann A."/>
            <person name="Henrissat B."/>
            <person name="Duncan S.H."/>
            <person name="Flint H.J."/>
        </authorList>
    </citation>
    <scope>NUCLEOTIDE SEQUENCE</scope>
    <source>
        <strain evidence="5">CGMCC 1.15931</strain>
    </source>
</reference>
<reference evidence="6 7" key="3">
    <citation type="submission" date="2019-11" db="EMBL/GenBank/DDBJ databases">
        <title>Type strains purchased from KCTC, JCM and DSMZ.</title>
        <authorList>
            <person name="Lu H."/>
        </authorList>
    </citation>
    <scope>NUCLEOTIDE SEQUENCE [LARGE SCALE GENOMIC DNA]</scope>
    <source>
        <strain evidence="6 7">KCTC 52429</strain>
    </source>
</reference>
<dbReference type="SMART" id="SM00822">
    <property type="entry name" value="PKS_KR"/>
    <property type="match status" value="1"/>
</dbReference>
<keyword evidence="8" id="KW-1185">Reference proteome</keyword>
<dbReference type="GO" id="GO:0032787">
    <property type="term" value="P:monocarboxylic acid metabolic process"/>
    <property type="evidence" value="ECO:0007669"/>
    <property type="project" value="UniProtKB-ARBA"/>
</dbReference>
<dbReference type="OrthoDB" id="9802564at2"/>
<evidence type="ECO:0000313" key="7">
    <source>
        <dbReference type="Proteomes" id="UP000430634"/>
    </source>
</evidence>
<dbReference type="EC" id="1.1.1.36" evidence="6"/>
<feature type="region of interest" description="Disordered" evidence="3">
    <location>
        <begin position="1"/>
        <end position="32"/>
    </location>
</feature>